<dbReference type="InterPro" id="IPR014001">
    <property type="entry name" value="Helicase_ATP-bd"/>
</dbReference>
<feature type="compositionally biased region" description="Low complexity" evidence="1">
    <location>
        <begin position="15"/>
        <end position="28"/>
    </location>
</feature>
<reference evidence="3 4" key="1">
    <citation type="submission" date="2024-09" db="EMBL/GenBank/DDBJ databases">
        <authorList>
            <person name="Sun Q."/>
            <person name="Mori K."/>
        </authorList>
    </citation>
    <scope>NUCLEOTIDE SEQUENCE [LARGE SCALE GENOMIC DNA]</scope>
    <source>
        <strain evidence="3 4">CCM 7957</strain>
    </source>
</reference>
<keyword evidence="3" id="KW-0378">Hydrolase</keyword>
<feature type="region of interest" description="Disordered" evidence="1">
    <location>
        <begin position="1"/>
        <end position="28"/>
    </location>
</feature>
<dbReference type="GO" id="GO:0004386">
    <property type="term" value="F:helicase activity"/>
    <property type="evidence" value="ECO:0007669"/>
    <property type="project" value="UniProtKB-KW"/>
</dbReference>
<evidence type="ECO:0000313" key="4">
    <source>
        <dbReference type="Proteomes" id="UP001589783"/>
    </source>
</evidence>
<keyword evidence="3" id="KW-0547">Nucleotide-binding</keyword>
<dbReference type="SUPFAM" id="SSF52540">
    <property type="entry name" value="P-loop containing nucleoside triphosphate hydrolases"/>
    <property type="match status" value="1"/>
</dbReference>
<dbReference type="EMBL" id="JBHLWV010000006">
    <property type="protein sequence ID" value="MFC0313632.1"/>
    <property type="molecule type" value="Genomic_DNA"/>
</dbReference>
<organism evidence="3 4">
    <name type="scientific">Gordonia phosphorivorans</name>
    <dbReference type="NCBI Taxonomy" id="1056982"/>
    <lineage>
        <taxon>Bacteria</taxon>
        <taxon>Bacillati</taxon>
        <taxon>Actinomycetota</taxon>
        <taxon>Actinomycetes</taxon>
        <taxon>Mycobacteriales</taxon>
        <taxon>Gordoniaceae</taxon>
        <taxon>Gordonia</taxon>
    </lineage>
</organism>
<dbReference type="SMART" id="SM00487">
    <property type="entry name" value="DEXDc"/>
    <property type="match status" value="1"/>
</dbReference>
<dbReference type="InterPro" id="IPR027417">
    <property type="entry name" value="P-loop_NTPase"/>
</dbReference>
<evidence type="ECO:0000313" key="3">
    <source>
        <dbReference type="EMBL" id="MFC0313632.1"/>
    </source>
</evidence>
<dbReference type="RefSeq" id="WP_382360167.1">
    <property type="nucleotide sequence ID" value="NZ_JBHLWV010000006.1"/>
</dbReference>
<dbReference type="Gene3D" id="3.40.50.300">
    <property type="entry name" value="P-loop containing nucleotide triphosphate hydrolases"/>
    <property type="match status" value="2"/>
</dbReference>
<keyword evidence="3" id="KW-0067">ATP-binding</keyword>
<feature type="compositionally biased region" description="Basic residues" evidence="1">
    <location>
        <begin position="1"/>
        <end position="14"/>
    </location>
</feature>
<accession>A0ABV6H429</accession>
<comment type="caution">
    <text evidence="3">The sequence shown here is derived from an EMBL/GenBank/DDBJ whole genome shotgun (WGS) entry which is preliminary data.</text>
</comment>
<sequence length="575" mass="62670">MARSTSSRRRRRSPARTTRAASAARSCPPEAAAGERVWVLDVPYGYRPPGVRWYPNPGVNAYIGADLPAVLAEYASRPYTRLRRLEDSLNDSPGPPLQVRRRVPRPMQKQMAAELESALTAWGTAVLTAATGTGKTFAAVWAARRFLQDRPNAKILVVVDRPSLVTTSSWAGVIAGLGDGGMQWLIMPPEAKSLRKLLGPRGARQERFDLVIADEVQNYRHESDRTKALRALIGFGKSDQSPLLAITATLGHNPAEYLLLAPLLARLHHEQYGQWRDLGARLIAAGHPLEPSRFRAGAYCWSERALADPLLQQRSVEQVQATLSGASPPALVFRDAPWGPAPVRAVGVALTADQRRQYEAQWRQFRRENQIARTGGDSEAGRAALLRFRQKASFLRVQHTVELAVSQARKGRQVVVAVELVTAAADPLAAMIEEAGIGCARIYGDHDAKAERLAFQLGHKPVCVVSKTTAISLHAGEELDDGRVATSAPRVGLMHQPRYSGIAAQQTIGRTHRDGQTSPWFLLYAQDTVEEEASRVMVERSLTATASGGASTAMWESVAGMFGVSWLSAADGDIE</sequence>
<keyword evidence="4" id="KW-1185">Reference proteome</keyword>
<keyword evidence="3" id="KW-0347">Helicase</keyword>
<protein>
    <submittedName>
        <fullName evidence="3">DEAD/DEAH box helicase family protein</fullName>
    </submittedName>
</protein>
<evidence type="ECO:0000259" key="2">
    <source>
        <dbReference type="SMART" id="SM00487"/>
    </source>
</evidence>
<dbReference type="Pfam" id="PF04851">
    <property type="entry name" value="ResIII"/>
    <property type="match status" value="1"/>
</dbReference>
<dbReference type="InterPro" id="IPR006935">
    <property type="entry name" value="Helicase/UvrB_N"/>
</dbReference>
<gene>
    <name evidence="3" type="ORF">ACFFJD_02035</name>
</gene>
<name>A0ABV6H429_9ACTN</name>
<proteinExistence type="predicted"/>
<dbReference type="Proteomes" id="UP001589783">
    <property type="component" value="Unassembled WGS sequence"/>
</dbReference>
<feature type="domain" description="Helicase ATP-binding" evidence="2">
    <location>
        <begin position="100"/>
        <end position="270"/>
    </location>
</feature>
<evidence type="ECO:0000256" key="1">
    <source>
        <dbReference type="SAM" id="MobiDB-lite"/>
    </source>
</evidence>